<dbReference type="PROSITE" id="PS50075">
    <property type="entry name" value="CARRIER"/>
    <property type="match status" value="1"/>
</dbReference>
<dbReference type="Pfam" id="PF00501">
    <property type="entry name" value="AMP-binding"/>
    <property type="match status" value="1"/>
</dbReference>
<dbReference type="Proteomes" id="UP001057702">
    <property type="component" value="Unassembled WGS sequence"/>
</dbReference>
<dbReference type="InterPro" id="IPR042099">
    <property type="entry name" value="ANL_N_sf"/>
</dbReference>
<protein>
    <submittedName>
        <fullName evidence="4">Amino acid adenylation domain-containing protein</fullName>
    </submittedName>
</protein>
<dbReference type="EMBL" id="JANFNG010000022">
    <property type="protein sequence ID" value="MCQ4083499.1"/>
    <property type="molecule type" value="Genomic_DNA"/>
</dbReference>
<gene>
    <name evidence="4" type="ORF">NGB36_23610</name>
</gene>
<name>A0ABT1Q0U3_9ACTN</name>
<evidence type="ECO:0000313" key="4">
    <source>
        <dbReference type="EMBL" id="MCQ4083499.1"/>
    </source>
</evidence>
<dbReference type="Gene3D" id="3.40.50.12780">
    <property type="entry name" value="N-terminal domain of ligase-like"/>
    <property type="match status" value="1"/>
</dbReference>
<dbReference type="SUPFAM" id="SSF56801">
    <property type="entry name" value="Acetyl-CoA synthetase-like"/>
    <property type="match status" value="1"/>
</dbReference>
<dbReference type="SMART" id="SM00823">
    <property type="entry name" value="PKS_PP"/>
    <property type="match status" value="1"/>
</dbReference>
<organism evidence="4 5">
    <name type="scientific">Streptomyces humicola</name>
    <dbReference type="NCBI Taxonomy" id="2953240"/>
    <lineage>
        <taxon>Bacteria</taxon>
        <taxon>Bacillati</taxon>
        <taxon>Actinomycetota</taxon>
        <taxon>Actinomycetes</taxon>
        <taxon>Kitasatosporales</taxon>
        <taxon>Streptomycetaceae</taxon>
        <taxon>Streptomyces</taxon>
    </lineage>
</organism>
<keyword evidence="1" id="KW-0596">Phosphopantetheine</keyword>
<dbReference type="CDD" id="cd05930">
    <property type="entry name" value="A_NRPS"/>
    <property type="match status" value="1"/>
</dbReference>
<dbReference type="InterPro" id="IPR020806">
    <property type="entry name" value="PKS_PP-bd"/>
</dbReference>
<dbReference type="InterPro" id="IPR009081">
    <property type="entry name" value="PP-bd_ACP"/>
</dbReference>
<dbReference type="PROSITE" id="PS00455">
    <property type="entry name" value="AMP_BINDING"/>
    <property type="match status" value="1"/>
</dbReference>
<dbReference type="InterPro" id="IPR025110">
    <property type="entry name" value="AMP-bd_C"/>
</dbReference>
<evidence type="ECO:0000313" key="5">
    <source>
        <dbReference type="Proteomes" id="UP001057702"/>
    </source>
</evidence>
<proteinExistence type="predicted"/>
<dbReference type="RefSeq" id="WP_255922457.1">
    <property type="nucleotide sequence ID" value="NZ_JANFNG010000022.1"/>
</dbReference>
<dbReference type="SUPFAM" id="SSF47336">
    <property type="entry name" value="ACP-like"/>
    <property type="match status" value="1"/>
</dbReference>
<dbReference type="InterPro" id="IPR036736">
    <property type="entry name" value="ACP-like_sf"/>
</dbReference>
<dbReference type="PANTHER" id="PTHR45527:SF1">
    <property type="entry name" value="FATTY ACID SYNTHASE"/>
    <property type="match status" value="1"/>
</dbReference>
<keyword evidence="2" id="KW-0597">Phosphoprotein</keyword>
<comment type="caution">
    <text evidence="4">The sequence shown here is derived from an EMBL/GenBank/DDBJ whole genome shotgun (WGS) entry which is preliminary data.</text>
</comment>
<dbReference type="Gene3D" id="3.30.559.30">
    <property type="entry name" value="Nonribosomal peptide synthetase, condensation domain"/>
    <property type="match status" value="1"/>
</dbReference>
<dbReference type="InterPro" id="IPR045851">
    <property type="entry name" value="AMP-bd_C_sf"/>
</dbReference>
<dbReference type="Gene3D" id="3.30.300.30">
    <property type="match status" value="1"/>
</dbReference>
<dbReference type="PANTHER" id="PTHR45527">
    <property type="entry name" value="NONRIBOSOMAL PEPTIDE SYNTHETASE"/>
    <property type="match status" value="1"/>
</dbReference>
<dbReference type="Pfam" id="PF13193">
    <property type="entry name" value="AMP-binding_C"/>
    <property type="match status" value="1"/>
</dbReference>
<evidence type="ECO:0000256" key="1">
    <source>
        <dbReference type="ARBA" id="ARBA00022450"/>
    </source>
</evidence>
<dbReference type="NCBIfam" id="TIGR01733">
    <property type="entry name" value="AA-adenyl-dom"/>
    <property type="match status" value="1"/>
</dbReference>
<keyword evidence="5" id="KW-1185">Reference proteome</keyword>
<dbReference type="SUPFAM" id="SSF52777">
    <property type="entry name" value="CoA-dependent acyltransferases"/>
    <property type="match status" value="1"/>
</dbReference>
<dbReference type="Pfam" id="PF00550">
    <property type="entry name" value="PP-binding"/>
    <property type="match status" value="1"/>
</dbReference>
<evidence type="ECO:0000259" key="3">
    <source>
        <dbReference type="PROSITE" id="PS50075"/>
    </source>
</evidence>
<evidence type="ECO:0000256" key="2">
    <source>
        <dbReference type="ARBA" id="ARBA00022553"/>
    </source>
</evidence>
<reference evidence="4" key="1">
    <citation type="submission" date="2022-06" db="EMBL/GenBank/DDBJ databases">
        <title>Draft genome sequence of Streptomyces sp. RB6PN25 isolated from peat swamp forest in Thailand.</title>
        <authorList>
            <person name="Duangmal K."/>
            <person name="Klaysubun C."/>
        </authorList>
    </citation>
    <scope>NUCLEOTIDE SEQUENCE</scope>
    <source>
        <strain evidence="4">RB6PN25</strain>
    </source>
</reference>
<dbReference type="Gene3D" id="1.10.1200.10">
    <property type="entry name" value="ACP-like"/>
    <property type="match status" value="1"/>
</dbReference>
<accession>A0ABT1Q0U3</accession>
<dbReference type="InterPro" id="IPR000873">
    <property type="entry name" value="AMP-dep_synth/lig_dom"/>
</dbReference>
<dbReference type="InterPro" id="IPR020845">
    <property type="entry name" value="AMP-binding_CS"/>
</dbReference>
<dbReference type="InterPro" id="IPR010071">
    <property type="entry name" value="AA_adenyl_dom"/>
</dbReference>
<sequence length="834" mass="87882">MGSTPSRDTGYWPERLAGAAPVELATDTPRLTAREYRRAVEEVSLGGGAAALLGPDDTSGGDGTAAALLTAFAVVLHRHTAVAHPVIGLDHRTPGDPAPTAGPLPVRVDVEPDLTFAEEVERTARTAGRDLRHAAELPATDLVPAGFGLVRVVLLAPGAGPDPDAEPDLDLSLERRDGVAVLCLGFNASLFARATAAWMLRHLVTLLTEAARRPELPLRDLRLLDEPGPPPLWAPPTPPGYRPLAPAGPQESLPQRLSAVAAEHADLPALSGAGGDYSYAALDRVTTVLAHRLRRSAGPGTRLALLCEHDVDAVLGVWAALKSGAAYVPLDPRMPDGRLSRILASADVTAIACSPALAGRACVLAKGRQVVPLYPVGPTADAPAPAPVAAGSPAYLLFTSGSTGRPKAVEQTHHNVLEHALAYADRIRLGPGDRLPLLARFTFDAAVMDLFGALLSGASLHVVDPLLPAPALRERLAAVGTTVVHCTPTLFRHLVGDLPESGPPTPQLATVRMVVLGGEEAGRQDFRRFLAAFPPDSALVNGLGPTECTVALQHLAGRADLTGAVLPVGHPANGVRVRLLDPDGHPTEVYGELEIVSDRVAAGYWRQPEATARAFGTGPDGVRFHRTGDLVRRRPDGSLVFQGRKDRQLKVRGHRLEPGEIEAALRAHPTVAQAALIGDERSGGDRLLAYVTAATPFPPDVEQLTSYLAGILPDYAVPWRITVLDGFPVGPTGKLDRCALPLPEELPRSGDDAPRTPVEQSVADIWCRVLGVTAVGVNASFMVSGGDSLRVLEMLSAVRDEFGVDIPLIDFLKSPTVAAVTRAIGEHVEQEQSC</sequence>
<feature type="domain" description="Carrier" evidence="3">
    <location>
        <begin position="753"/>
        <end position="828"/>
    </location>
</feature>